<evidence type="ECO:0000256" key="2">
    <source>
        <dbReference type="ARBA" id="ARBA00023136"/>
    </source>
</evidence>
<evidence type="ECO:0000313" key="8">
    <source>
        <dbReference type="Proteomes" id="UP000295543"/>
    </source>
</evidence>
<dbReference type="InterPro" id="IPR050330">
    <property type="entry name" value="Bact_OuterMem_StrucFunc"/>
</dbReference>
<dbReference type="PRINTS" id="PR01021">
    <property type="entry name" value="OMPADOMAIN"/>
</dbReference>
<keyword evidence="8" id="KW-1185">Reference proteome</keyword>
<feature type="signal peptide" evidence="5">
    <location>
        <begin position="1"/>
        <end position="23"/>
    </location>
</feature>
<evidence type="ECO:0000256" key="1">
    <source>
        <dbReference type="ARBA" id="ARBA00004442"/>
    </source>
</evidence>
<dbReference type="InterPro" id="IPR036737">
    <property type="entry name" value="OmpA-like_sf"/>
</dbReference>
<dbReference type="EMBL" id="SMTG01000002">
    <property type="protein sequence ID" value="TDK32984.1"/>
    <property type="molecule type" value="Genomic_DNA"/>
</dbReference>
<evidence type="ECO:0000256" key="4">
    <source>
        <dbReference type="PROSITE-ProRule" id="PRU00473"/>
    </source>
</evidence>
<comment type="subcellular location">
    <subcellularLocation>
        <location evidence="1">Cell outer membrane</location>
    </subcellularLocation>
</comment>
<dbReference type="CDD" id="cd07185">
    <property type="entry name" value="OmpA_C-like"/>
    <property type="match status" value="1"/>
</dbReference>
<keyword evidence="3" id="KW-0998">Cell outer membrane</keyword>
<organism evidence="7 8">
    <name type="scientific">Luteimonas terrae</name>
    <dbReference type="NCBI Taxonomy" id="1530191"/>
    <lineage>
        <taxon>Bacteria</taxon>
        <taxon>Pseudomonadati</taxon>
        <taxon>Pseudomonadota</taxon>
        <taxon>Gammaproteobacteria</taxon>
        <taxon>Lysobacterales</taxon>
        <taxon>Lysobacteraceae</taxon>
        <taxon>Luteimonas</taxon>
    </lineage>
</organism>
<feature type="chain" id="PRO_5020287875" evidence="5">
    <location>
        <begin position="24"/>
        <end position="167"/>
    </location>
</feature>
<dbReference type="Proteomes" id="UP000295543">
    <property type="component" value="Unassembled WGS sequence"/>
</dbReference>
<evidence type="ECO:0000259" key="6">
    <source>
        <dbReference type="PROSITE" id="PS51123"/>
    </source>
</evidence>
<dbReference type="PROSITE" id="PS51123">
    <property type="entry name" value="OMPA_2"/>
    <property type="match status" value="1"/>
</dbReference>
<evidence type="ECO:0000256" key="3">
    <source>
        <dbReference type="ARBA" id="ARBA00023237"/>
    </source>
</evidence>
<evidence type="ECO:0000256" key="5">
    <source>
        <dbReference type="SAM" id="SignalP"/>
    </source>
</evidence>
<dbReference type="InterPro" id="IPR006665">
    <property type="entry name" value="OmpA-like"/>
</dbReference>
<feature type="domain" description="OmpA-like" evidence="6">
    <location>
        <begin position="40"/>
        <end position="167"/>
    </location>
</feature>
<name>A0A4R5UCI9_9GAMM</name>
<dbReference type="SUPFAM" id="SSF103088">
    <property type="entry name" value="OmpA-like"/>
    <property type="match status" value="1"/>
</dbReference>
<dbReference type="GO" id="GO:0009279">
    <property type="term" value="C:cell outer membrane"/>
    <property type="evidence" value="ECO:0007669"/>
    <property type="project" value="UniProtKB-SubCell"/>
</dbReference>
<protein>
    <submittedName>
        <fullName evidence="7">OmpA family protein</fullName>
    </submittedName>
</protein>
<dbReference type="InterPro" id="IPR006664">
    <property type="entry name" value="OMP_bac"/>
</dbReference>
<dbReference type="Pfam" id="PF00691">
    <property type="entry name" value="OmpA"/>
    <property type="match status" value="1"/>
</dbReference>
<dbReference type="AlphaFoldDB" id="A0A4R5UCI9"/>
<dbReference type="PROSITE" id="PS51257">
    <property type="entry name" value="PROKAR_LIPOPROTEIN"/>
    <property type="match status" value="1"/>
</dbReference>
<proteinExistence type="predicted"/>
<keyword evidence="2 4" id="KW-0472">Membrane</keyword>
<evidence type="ECO:0000313" key="7">
    <source>
        <dbReference type="EMBL" id="TDK32984.1"/>
    </source>
</evidence>
<comment type="caution">
    <text evidence="7">The sequence shown here is derived from an EMBL/GenBank/DDBJ whole genome shotgun (WGS) entry which is preliminary data.</text>
</comment>
<sequence>MKHRASWAAVAASLVVCGLTACASQAPVPEAAPPPPPPPPSAFVEQLDADGLFAFGKATIGDISPAGRAALDGLAAQLSSGPALDVVHVIGHSDRIGNPQGNLRLSTRRAEAVRGYLVEHGVAADRITAVGRGDVEPVAECKTERGQALIACLAPNRRVEVRVRFAD</sequence>
<reference evidence="7 8" key="1">
    <citation type="submission" date="2019-03" db="EMBL/GenBank/DDBJ databases">
        <title>Luteimonas zhaokaii sp.nov., isolated from the rectal contents of Plateau pika in Yushu, Qinghai Province, China.</title>
        <authorList>
            <person name="Zhang G."/>
        </authorList>
    </citation>
    <scope>NUCLEOTIDE SEQUENCE [LARGE SCALE GENOMIC DNA]</scope>
    <source>
        <strain evidence="7 8">THG-MD21</strain>
    </source>
</reference>
<gene>
    <name evidence="7" type="ORF">E2F49_02710</name>
</gene>
<dbReference type="PANTHER" id="PTHR30329:SF21">
    <property type="entry name" value="LIPOPROTEIN YIAD-RELATED"/>
    <property type="match status" value="1"/>
</dbReference>
<dbReference type="PANTHER" id="PTHR30329">
    <property type="entry name" value="STATOR ELEMENT OF FLAGELLAR MOTOR COMPLEX"/>
    <property type="match status" value="1"/>
</dbReference>
<dbReference type="OrthoDB" id="1149075at2"/>
<dbReference type="Gene3D" id="3.30.1330.60">
    <property type="entry name" value="OmpA-like domain"/>
    <property type="match status" value="1"/>
</dbReference>
<accession>A0A4R5UCI9</accession>
<keyword evidence="5" id="KW-0732">Signal</keyword>